<comment type="caution">
    <text evidence="1">The sequence shown here is derived from an EMBL/GenBank/DDBJ whole genome shotgun (WGS) entry which is preliminary data.</text>
</comment>
<organism evidence="1 2">
    <name type="scientific">Paenibacillus vini</name>
    <dbReference type="NCBI Taxonomy" id="1476024"/>
    <lineage>
        <taxon>Bacteria</taxon>
        <taxon>Bacillati</taxon>
        <taxon>Bacillota</taxon>
        <taxon>Bacilli</taxon>
        <taxon>Bacillales</taxon>
        <taxon>Paenibacillaceae</taxon>
        <taxon>Paenibacillus</taxon>
    </lineage>
</organism>
<accession>A0ABQ4ME87</accession>
<protein>
    <submittedName>
        <fullName evidence="1">Uncharacterized protein</fullName>
    </submittedName>
</protein>
<keyword evidence="2" id="KW-1185">Reference proteome</keyword>
<gene>
    <name evidence="1" type="ORF">J42TS3_33120</name>
</gene>
<evidence type="ECO:0000313" key="1">
    <source>
        <dbReference type="EMBL" id="GIP54277.1"/>
    </source>
</evidence>
<sequence>MSMVSLKSLNIHGKDISFENASLSWYVSNGFKSFDLDVAVSESSFNDIHGSNVQFEAWGIDDSLYTGEILLTHENFGQTIGRASFVGSGPLRKDNNII</sequence>
<proteinExistence type="predicted"/>
<dbReference type="EMBL" id="BOSL01000010">
    <property type="protein sequence ID" value="GIP54277.1"/>
    <property type="molecule type" value="Genomic_DNA"/>
</dbReference>
<reference evidence="1 2" key="1">
    <citation type="submission" date="2021-03" db="EMBL/GenBank/DDBJ databases">
        <title>Antimicrobial resistance genes in bacteria isolated from Japanese honey, and their potential for conferring macrolide and lincosamide resistance in the American foulbrood pathogen Paenibacillus larvae.</title>
        <authorList>
            <person name="Okamoto M."/>
            <person name="Kumagai M."/>
            <person name="Kanamori H."/>
            <person name="Takamatsu D."/>
        </authorList>
    </citation>
    <scope>NUCLEOTIDE SEQUENCE [LARGE SCALE GENOMIC DNA]</scope>
    <source>
        <strain evidence="1 2">J42TS3</strain>
    </source>
</reference>
<dbReference type="Proteomes" id="UP000679992">
    <property type="component" value="Unassembled WGS sequence"/>
</dbReference>
<evidence type="ECO:0000313" key="2">
    <source>
        <dbReference type="Proteomes" id="UP000679992"/>
    </source>
</evidence>
<dbReference type="RefSeq" id="WP_213655593.1">
    <property type="nucleotide sequence ID" value="NZ_BOSL01000010.1"/>
</dbReference>
<name>A0ABQ4ME87_9BACL</name>